<sequence>MFRLGNWSICLYQDLDQEPGQRKKLETRCLLPATMRTPFEYMQYATSNNIIFLKRRRLKQRIFCRVREKRKMATKAFGVNAFRKFNAERSQKLVEDTLLPLLMHFSAKASVIDLQDVFMRICIGKDIALTQMKLVAAAILFNFHVHVLEGQSETPKWSTSFHLQNASLPWRTRGFRLPAIFVYRSARSEDSVSRDSRSAAPFEESRHFYFLVLD</sequence>
<evidence type="ECO:0000313" key="5">
    <source>
        <dbReference type="EMBL" id="KAJ4954212.1"/>
    </source>
</evidence>
<evidence type="ECO:0000256" key="4">
    <source>
        <dbReference type="ARBA" id="ARBA00023004"/>
    </source>
</evidence>
<comment type="caution">
    <text evidence="5">The sequence shown here is derived from an EMBL/GenBank/DDBJ whole genome shotgun (WGS) entry which is preliminary data.</text>
</comment>
<proteinExistence type="inferred from homology"/>
<comment type="similarity">
    <text evidence="1">Belongs to the cytochrome P450 family.</text>
</comment>
<dbReference type="PANTHER" id="PTHR24296">
    <property type="entry name" value="CYTOCHROME P450"/>
    <property type="match status" value="1"/>
</dbReference>
<keyword evidence="3" id="KW-0560">Oxidoreductase</keyword>
<protein>
    <submittedName>
        <fullName evidence="5">Uncharacterized protein</fullName>
    </submittedName>
</protein>
<dbReference type="SUPFAM" id="SSF48264">
    <property type="entry name" value="Cytochrome P450"/>
    <property type="match status" value="1"/>
</dbReference>
<evidence type="ECO:0000256" key="3">
    <source>
        <dbReference type="ARBA" id="ARBA00023002"/>
    </source>
</evidence>
<reference evidence="5" key="1">
    <citation type="journal article" date="2023" name="Plant J.">
        <title>The genome of the king protea, Protea cynaroides.</title>
        <authorList>
            <person name="Chang J."/>
            <person name="Duong T.A."/>
            <person name="Schoeman C."/>
            <person name="Ma X."/>
            <person name="Roodt D."/>
            <person name="Barker N."/>
            <person name="Li Z."/>
            <person name="Van de Peer Y."/>
            <person name="Mizrachi E."/>
        </authorList>
    </citation>
    <scope>NUCLEOTIDE SEQUENCE</scope>
    <source>
        <tissue evidence="5">Young leaves</tissue>
    </source>
</reference>
<dbReference type="GO" id="GO:0004497">
    <property type="term" value="F:monooxygenase activity"/>
    <property type="evidence" value="ECO:0007669"/>
    <property type="project" value="InterPro"/>
</dbReference>
<evidence type="ECO:0000313" key="6">
    <source>
        <dbReference type="Proteomes" id="UP001141806"/>
    </source>
</evidence>
<dbReference type="AlphaFoldDB" id="A0A9Q0JWL7"/>
<dbReference type="EMBL" id="JAMYWD010000012">
    <property type="protein sequence ID" value="KAJ4954212.1"/>
    <property type="molecule type" value="Genomic_DNA"/>
</dbReference>
<evidence type="ECO:0000256" key="1">
    <source>
        <dbReference type="ARBA" id="ARBA00010617"/>
    </source>
</evidence>
<evidence type="ECO:0000256" key="2">
    <source>
        <dbReference type="ARBA" id="ARBA00022723"/>
    </source>
</evidence>
<dbReference type="Proteomes" id="UP001141806">
    <property type="component" value="Unassembled WGS sequence"/>
</dbReference>
<accession>A0A9Q0JWL7</accession>
<keyword evidence="4" id="KW-0408">Iron</keyword>
<gene>
    <name evidence="5" type="ORF">NE237_031044</name>
</gene>
<dbReference type="GO" id="GO:0020037">
    <property type="term" value="F:heme binding"/>
    <property type="evidence" value="ECO:0007669"/>
    <property type="project" value="InterPro"/>
</dbReference>
<dbReference type="InterPro" id="IPR036396">
    <property type="entry name" value="Cyt_P450_sf"/>
</dbReference>
<dbReference type="Pfam" id="PF00067">
    <property type="entry name" value="p450"/>
    <property type="match status" value="1"/>
</dbReference>
<name>A0A9Q0JWL7_9MAGN</name>
<keyword evidence="2" id="KW-0479">Metal-binding</keyword>
<organism evidence="5 6">
    <name type="scientific">Protea cynaroides</name>
    <dbReference type="NCBI Taxonomy" id="273540"/>
    <lineage>
        <taxon>Eukaryota</taxon>
        <taxon>Viridiplantae</taxon>
        <taxon>Streptophyta</taxon>
        <taxon>Embryophyta</taxon>
        <taxon>Tracheophyta</taxon>
        <taxon>Spermatophyta</taxon>
        <taxon>Magnoliopsida</taxon>
        <taxon>Proteales</taxon>
        <taxon>Proteaceae</taxon>
        <taxon>Protea</taxon>
    </lineage>
</organism>
<keyword evidence="6" id="KW-1185">Reference proteome</keyword>
<dbReference type="GO" id="GO:0016705">
    <property type="term" value="F:oxidoreductase activity, acting on paired donors, with incorporation or reduction of molecular oxygen"/>
    <property type="evidence" value="ECO:0007669"/>
    <property type="project" value="InterPro"/>
</dbReference>
<dbReference type="GO" id="GO:0005506">
    <property type="term" value="F:iron ion binding"/>
    <property type="evidence" value="ECO:0007669"/>
    <property type="project" value="InterPro"/>
</dbReference>
<dbReference type="Gene3D" id="1.10.630.10">
    <property type="entry name" value="Cytochrome P450"/>
    <property type="match status" value="1"/>
</dbReference>
<dbReference type="InterPro" id="IPR001128">
    <property type="entry name" value="Cyt_P450"/>
</dbReference>